<dbReference type="PANTHER" id="PTHR22957">
    <property type="entry name" value="TBC1 DOMAIN FAMILY MEMBER GTPASE-ACTIVATING PROTEIN"/>
    <property type="match status" value="1"/>
</dbReference>
<dbReference type="OMA" id="FYHVFID"/>
<dbReference type="RefSeq" id="XP_012647208.1">
    <property type="nucleotide sequence ID" value="XM_012791754.1"/>
</dbReference>
<reference evidence="3 4" key="2">
    <citation type="journal article" date="2013" name="PLoS ONE">
        <title>Whole genome mapping and re-organization of the nuclear and mitochondrial genomes of Babesia microti isolates.</title>
        <authorList>
            <person name="Cornillot E."/>
            <person name="Dassouli A."/>
            <person name="Garg A."/>
            <person name="Pachikara N."/>
            <person name="Randazzo S."/>
            <person name="Depoix D."/>
            <person name="Carcy B."/>
            <person name="Delbecq S."/>
            <person name="Frutos R."/>
            <person name="Silva J.C."/>
            <person name="Sutton R."/>
            <person name="Krause P.J."/>
            <person name="Mamoun C.B."/>
        </authorList>
    </citation>
    <scope>NUCLEOTIDE SEQUENCE [LARGE SCALE GENOMIC DNA]</scope>
    <source>
        <strain evidence="3 4">RI</strain>
    </source>
</reference>
<dbReference type="PROSITE" id="PS50086">
    <property type="entry name" value="TBC_RABGAP"/>
    <property type="match status" value="1"/>
</dbReference>
<dbReference type="EMBL" id="FO082871">
    <property type="protein sequence ID" value="CCF72599.1"/>
    <property type="molecule type" value="Genomic_DNA"/>
</dbReference>
<keyword evidence="1" id="KW-0343">GTPase activation</keyword>
<dbReference type="OrthoDB" id="27140at2759"/>
<dbReference type="Gene3D" id="1.10.8.270">
    <property type="entry name" value="putative rabgap domain of human tbc1 domain family member 14 like domains"/>
    <property type="match status" value="1"/>
</dbReference>
<name>I7J819_BABMR</name>
<dbReference type="Proteomes" id="UP000002899">
    <property type="component" value="Chromosome I"/>
</dbReference>
<keyword evidence="4" id="KW-1185">Reference proteome</keyword>
<evidence type="ECO:0000256" key="1">
    <source>
        <dbReference type="ARBA" id="ARBA00022468"/>
    </source>
</evidence>
<reference evidence="3 4" key="3">
    <citation type="journal article" date="2016" name="Sci. Rep.">
        <title>Genome-wide diversity and gene expression profiling of Babesia microti isolates identify polymorphic genes that mediate host-pathogen interactions.</title>
        <authorList>
            <person name="Silva J.C."/>
            <person name="Cornillot E."/>
            <person name="McCracken C."/>
            <person name="Usmani-Brown S."/>
            <person name="Dwivedi A."/>
            <person name="Ifeonu O.O."/>
            <person name="Crabtree J."/>
            <person name="Gotia H.T."/>
            <person name="Virji A.Z."/>
            <person name="Reynes C."/>
            <person name="Colinge J."/>
            <person name="Kumar V."/>
            <person name="Lawres L."/>
            <person name="Pazzi J.E."/>
            <person name="Pablo J.V."/>
            <person name="Hung C."/>
            <person name="Brancato J."/>
            <person name="Kumari P."/>
            <person name="Orvis J."/>
            <person name="Tretina K."/>
            <person name="Chibucos M."/>
            <person name="Ott S."/>
            <person name="Sadzewicz L."/>
            <person name="Sengamalay N."/>
            <person name="Shetty A.C."/>
            <person name="Su Q."/>
            <person name="Tallon L."/>
            <person name="Fraser C.M."/>
            <person name="Frutos R."/>
            <person name="Molina D.M."/>
            <person name="Krause P.J."/>
            <person name="Ben Mamoun C."/>
        </authorList>
    </citation>
    <scope>NUCLEOTIDE SEQUENCE [LARGE SCALE GENOMIC DNA]</scope>
    <source>
        <strain evidence="3 4">RI</strain>
    </source>
</reference>
<dbReference type="GO" id="GO:0005096">
    <property type="term" value="F:GTPase activator activity"/>
    <property type="evidence" value="ECO:0007669"/>
    <property type="project" value="UniProtKB-KW"/>
</dbReference>
<reference evidence="3 4" key="1">
    <citation type="journal article" date="2012" name="Nucleic Acids Res.">
        <title>Sequencing of the smallest Apicomplexan genome from the human pathogen Babesia microti.</title>
        <authorList>
            <person name="Cornillot E."/>
            <person name="Hadj-Kaddour K."/>
            <person name="Dassouli A."/>
            <person name="Noel B."/>
            <person name="Ranwez V."/>
            <person name="Vacherie B."/>
            <person name="Augagneur Y."/>
            <person name="Bres V."/>
            <person name="Duclos A."/>
            <person name="Randazzo S."/>
            <person name="Carcy B."/>
            <person name="Debierre-Grockiego F."/>
            <person name="Delbecq S."/>
            <person name="Moubri-Menage K."/>
            <person name="Shams-Eldin H."/>
            <person name="Usmani-Brown S."/>
            <person name="Bringaud F."/>
            <person name="Wincker P."/>
            <person name="Vivares C.P."/>
            <person name="Schwarz R.T."/>
            <person name="Schetters T.P."/>
            <person name="Krause P.J."/>
            <person name="Gorenflot A."/>
            <person name="Berry V."/>
            <person name="Barbe V."/>
            <person name="Ben Mamoun C."/>
        </authorList>
    </citation>
    <scope>NUCLEOTIDE SEQUENCE [LARGE SCALE GENOMIC DNA]</scope>
    <source>
        <strain evidence="3 4">RI</strain>
    </source>
</reference>
<feature type="domain" description="Rab-GAP TBC" evidence="2">
    <location>
        <begin position="81"/>
        <end position="264"/>
    </location>
</feature>
<protein>
    <submittedName>
        <fullName evidence="3">TBC domain containing protein</fullName>
    </submittedName>
</protein>
<dbReference type="Gene3D" id="1.10.472.80">
    <property type="entry name" value="Ypt/Rab-GAP domain of gyp1p, domain 3"/>
    <property type="match status" value="1"/>
</dbReference>
<dbReference type="GeneID" id="24423209"/>
<proteinExistence type="predicted"/>
<accession>I7J819</accession>
<evidence type="ECO:0000313" key="3">
    <source>
        <dbReference type="EMBL" id="CCF72599.1"/>
    </source>
</evidence>
<dbReference type="AlphaFoldDB" id="I7J819"/>
<gene>
    <name evidence="3" type="ORF">BMR1_01G00645</name>
</gene>
<dbReference type="VEuPathDB" id="PiroplasmaDB:BMR1_01G00645"/>
<sequence length="327" mass="38314">MGITHYEMTDSNTYNIGYSRVLQWISLLSPSNFKDINELQQYIDIQHINYQKLIELHKPFNVNDKIEDLSPQVFHPLAQSCFNPWLKEQEDMQLVNLISNDVKRTFQDNPFFTNANVLRSMQRVLYILAKENCKLGYKQGFNDICGICLLVCSEHILEDTFDNLSIDLDIESNCYTMMHGLLDTGIKDFYNEIVSTGDKLIVVDTCEHIFHTLLKNIDIELYDKLTQIKLEPHVFLMRWIRIIFAREHTIHDTISIWDAFIKDFSSCKSLRFINYFTIAMLLHIKAKLMDSDTNECIQLLFNYPSTPNSDCVYQIIANTFCLIDKMK</sequence>
<organism evidence="3 4">
    <name type="scientific">Babesia microti (strain RI)</name>
    <dbReference type="NCBI Taxonomy" id="1133968"/>
    <lineage>
        <taxon>Eukaryota</taxon>
        <taxon>Sar</taxon>
        <taxon>Alveolata</taxon>
        <taxon>Apicomplexa</taxon>
        <taxon>Aconoidasida</taxon>
        <taxon>Piroplasmida</taxon>
        <taxon>Babesiidae</taxon>
        <taxon>Babesia</taxon>
    </lineage>
</organism>
<dbReference type="InterPro" id="IPR000195">
    <property type="entry name" value="Rab-GAP-TBC_dom"/>
</dbReference>
<dbReference type="SUPFAM" id="SSF47923">
    <property type="entry name" value="Ypt/Rab-GAP domain of gyp1p"/>
    <property type="match status" value="2"/>
</dbReference>
<evidence type="ECO:0000259" key="2">
    <source>
        <dbReference type="PROSITE" id="PS50086"/>
    </source>
</evidence>
<dbReference type="SMART" id="SM00164">
    <property type="entry name" value="TBC"/>
    <property type="match status" value="1"/>
</dbReference>
<dbReference type="PANTHER" id="PTHR22957:SF337">
    <property type="entry name" value="TBC1 DOMAIN FAMILY MEMBER 5"/>
    <property type="match status" value="1"/>
</dbReference>
<dbReference type="Pfam" id="PF00566">
    <property type="entry name" value="RabGAP-TBC"/>
    <property type="match status" value="1"/>
</dbReference>
<dbReference type="KEGG" id="bmic:BMR1_01G00645"/>
<dbReference type="InterPro" id="IPR035969">
    <property type="entry name" value="Rab-GAP_TBC_sf"/>
</dbReference>
<evidence type="ECO:0000313" key="4">
    <source>
        <dbReference type="Proteomes" id="UP000002899"/>
    </source>
</evidence>